<keyword evidence="1" id="KW-0808">Transferase</keyword>
<dbReference type="RefSeq" id="WP_328738304.1">
    <property type="nucleotide sequence ID" value="NZ_CP108036.1"/>
</dbReference>
<dbReference type="InterPro" id="IPR003594">
    <property type="entry name" value="HATPase_dom"/>
</dbReference>
<organism evidence="3 4">
    <name type="scientific">Streptomyces erythrochromogenes</name>
    <dbReference type="NCBI Taxonomy" id="285574"/>
    <lineage>
        <taxon>Bacteria</taxon>
        <taxon>Bacillati</taxon>
        <taxon>Actinomycetota</taxon>
        <taxon>Actinomycetes</taxon>
        <taxon>Kitasatosporales</taxon>
        <taxon>Streptomycetaceae</taxon>
        <taxon>Streptomyces</taxon>
    </lineage>
</organism>
<keyword evidence="3" id="KW-0067">ATP-binding</keyword>
<dbReference type="Gene3D" id="3.30.565.10">
    <property type="entry name" value="Histidine kinase-like ATPase, C-terminal domain"/>
    <property type="match status" value="1"/>
</dbReference>
<evidence type="ECO:0000313" key="4">
    <source>
        <dbReference type="Proteomes" id="UP001432312"/>
    </source>
</evidence>
<dbReference type="Pfam" id="PF13581">
    <property type="entry name" value="HATPase_c_2"/>
    <property type="match status" value="1"/>
</dbReference>
<gene>
    <name evidence="3" type="ORF">OHA91_00940</name>
</gene>
<reference evidence="3" key="1">
    <citation type="submission" date="2022-10" db="EMBL/GenBank/DDBJ databases">
        <title>The complete genomes of actinobacterial strains from the NBC collection.</title>
        <authorList>
            <person name="Joergensen T.S."/>
            <person name="Alvarez Arevalo M."/>
            <person name="Sterndorff E.B."/>
            <person name="Faurdal D."/>
            <person name="Vuksanovic O."/>
            <person name="Mourched A.-S."/>
            <person name="Charusanti P."/>
            <person name="Shaw S."/>
            <person name="Blin K."/>
            <person name="Weber T."/>
        </authorList>
    </citation>
    <scope>NUCLEOTIDE SEQUENCE</scope>
    <source>
        <strain evidence="3">NBC_00303</strain>
    </source>
</reference>
<dbReference type="GO" id="GO:0005524">
    <property type="term" value="F:ATP binding"/>
    <property type="evidence" value="ECO:0007669"/>
    <property type="project" value="UniProtKB-KW"/>
</dbReference>
<dbReference type="PANTHER" id="PTHR35526">
    <property type="entry name" value="ANTI-SIGMA-F FACTOR RSBW-RELATED"/>
    <property type="match status" value="1"/>
</dbReference>
<name>A0ABZ1Q399_9ACTN</name>
<keyword evidence="1" id="KW-0723">Serine/threonine-protein kinase</keyword>
<dbReference type="InterPro" id="IPR050267">
    <property type="entry name" value="Anti-sigma-factor_SerPK"/>
</dbReference>
<dbReference type="SUPFAM" id="SSF55874">
    <property type="entry name" value="ATPase domain of HSP90 chaperone/DNA topoisomerase II/histidine kinase"/>
    <property type="match status" value="1"/>
</dbReference>
<keyword evidence="1" id="KW-0418">Kinase</keyword>
<evidence type="ECO:0000256" key="1">
    <source>
        <dbReference type="ARBA" id="ARBA00022527"/>
    </source>
</evidence>
<dbReference type="InterPro" id="IPR036890">
    <property type="entry name" value="HATPase_C_sf"/>
</dbReference>
<proteinExistence type="predicted"/>
<keyword evidence="3" id="KW-0547">Nucleotide-binding</keyword>
<evidence type="ECO:0000259" key="2">
    <source>
        <dbReference type="Pfam" id="PF13581"/>
    </source>
</evidence>
<dbReference type="CDD" id="cd16936">
    <property type="entry name" value="HATPase_RsbW-like"/>
    <property type="match status" value="1"/>
</dbReference>
<evidence type="ECO:0000313" key="3">
    <source>
        <dbReference type="EMBL" id="WUN77188.1"/>
    </source>
</evidence>
<dbReference type="EMBL" id="CP108036">
    <property type="protein sequence ID" value="WUN77188.1"/>
    <property type="molecule type" value="Genomic_DNA"/>
</dbReference>
<accession>A0ABZ1Q399</accession>
<feature type="domain" description="Histidine kinase/HSP90-like ATPase" evidence="2">
    <location>
        <begin position="2"/>
        <end position="76"/>
    </location>
</feature>
<dbReference type="GeneID" id="95494558"/>
<dbReference type="PANTHER" id="PTHR35526:SF3">
    <property type="entry name" value="ANTI-SIGMA-F FACTOR RSBW"/>
    <property type="match status" value="1"/>
</dbReference>
<protein>
    <submittedName>
        <fullName evidence="3">ATP-binding protein</fullName>
    </submittedName>
</protein>
<keyword evidence="4" id="KW-1185">Reference proteome</keyword>
<sequence>MHCAQARETARHVLAEHHAPEALVADVLTVISELVSNAIRHGDGLTGFHITVRADHVVIEVSDRSTLQPHLRPGSPPPAP</sequence>
<dbReference type="Proteomes" id="UP001432312">
    <property type="component" value="Chromosome"/>
</dbReference>